<feature type="region of interest" description="Disordered" evidence="1">
    <location>
        <begin position="1"/>
        <end position="32"/>
    </location>
</feature>
<accession>A0A2P8DVB9</accession>
<gene>
    <name evidence="2" type="ORF">CLV30_11552</name>
</gene>
<reference evidence="2 3" key="1">
    <citation type="submission" date="2018-03" db="EMBL/GenBank/DDBJ databases">
        <title>Genomic Encyclopedia of Archaeal and Bacterial Type Strains, Phase II (KMG-II): from individual species to whole genera.</title>
        <authorList>
            <person name="Goeker M."/>
        </authorList>
    </citation>
    <scope>NUCLEOTIDE SEQUENCE [LARGE SCALE GENOMIC DNA]</scope>
    <source>
        <strain evidence="2 3">DSM 45211</strain>
    </source>
</reference>
<dbReference type="AlphaFoldDB" id="A0A2P8DVB9"/>
<feature type="compositionally biased region" description="Polar residues" evidence="1">
    <location>
        <begin position="20"/>
        <end position="29"/>
    </location>
</feature>
<evidence type="ECO:0000256" key="1">
    <source>
        <dbReference type="SAM" id="MobiDB-lite"/>
    </source>
</evidence>
<sequence length="405" mass="44132">MSKSRSSKRRSKRRSHHARQSPQTPQDPQARQHLGPVSVAEFEEMLTEEDLWLMTEAVGAEQRGDLSHALACLQRAPRPVGSSWDDELAEMVELGESAEPWQWARFTVAAAGRWVRTLPLPLVARVIREVTDAAEGADGPVFPEYPGWVAGRAALHPAVAGTLLFDELMLEVFLVQVAPVLAGRSGGGRTWADTPGRIYELVGVDGVELDVREHATGREHRIRHLGETVGLGPGDLVYGHLIDVPGEPALIFAAPPIVVDEVVAQRLERLADHDPWDLESRCAALGAAVRSGDPYHRPPIEFDDEPAPWVRELMADGLGRVDAEQLATIEAVIMACEISSGSAPSAAFHAGVALAHPQVYAEAQRRYTGSEHEALWRTLAGASHGRERARFVQLAEASRGHREAS</sequence>
<feature type="compositionally biased region" description="Basic residues" evidence="1">
    <location>
        <begin position="1"/>
        <end position="19"/>
    </location>
</feature>
<organism evidence="2 3">
    <name type="scientific">Haloactinopolyspora alba</name>
    <dbReference type="NCBI Taxonomy" id="648780"/>
    <lineage>
        <taxon>Bacteria</taxon>
        <taxon>Bacillati</taxon>
        <taxon>Actinomycetota</taxon>
        <taxon>Actinomycetes</taxon>
        <taxon>Jiangellales</taxon>
        <taxon>Jiangellaceae</taxon>
        <taxon>Haloactinopolyspora</taxon>
    </lineage>
</organism>
<dbReference type="Proteomes" id="UP000243528">
    <property type="component" value="Unassembled WGS sequence"/>
</dbReference>
<evidence type="ECO:0000313" key="2">
    <source>
        <dbReference type="EMBL" id="PSL01117.1"/>
    </source>
</evidence>
<name>A0A2P8DVB9_9ACTN</name>
<dbReference type="EMBL" id="PYGE01000015">
    <property type="protein sequence ID" value="PSL01117.1"/>
    <property type="molecule type" value="Genomic_DNA"/>
</dbReference>
<evidence type="ECO:0000313" key="3">
    <source>
        <dbReference type="Proteomes" id="UP000243528"/>
    </source>
</evidence>
<comment type="caution">
    <text evidence="2">The sequence shown here is derived from an EMBL/GenBank/DDBJ whole genome shotgun (WGS) entry which is preliminary data.</text>
</comment>
<proteinExistence type="predicted"/>
<keyword evidence="3" id="KW-1185">Reference proteome</keyword>
<protein>
    <submittedName>
        <fullName evidence="2">Uncharacterized protein</fullName>
    </submittedName>
</protein>